<feature type="region of interest" description="Disordered" evidence="1">
    <location>
        <begin position="125"/>
        <end position="166"/>
    </location>
</feature>
<keyword evidence="3" id="KW-1185">Reference proteome</keyword>
<feature type="compositionally biased region" description="Acidic residues" evidence="1">
    <location>
        <begin position="128"/>
        <end position="138"/>
    </location>
</feature>
<organism evidence="2 3">
    <name type="scientific">Apiotrichum porosum</name>
    <dbReference type="NCBI Taxonomy" id="105984"/>
    <lineage>
        <taxon>Eukaryota</taxon>
        <taxon>Fungi</taxon>
        <taxon>Dikarya</taxon>
        <taxon>Basidiomycota</taxon>
        <taxon>Agaricomycotina</taxon>
        <taxon>Tremellomycetes</taxon>
        <taxon>Trichosporonales</taxon>
        <taxon>Trichosporonaceae</taxon>
        <taxon>Apiotrichum</taxon>
    </lineage>
</organism>
<accession>A0A427XPW3</accession>
<evidence type="ECO:0000313" key="2">
    <source>
        <dbReference type="EMBL" id="RSH80884.1"/>
    </source>
</evidence>
<protein>
    <submittedName>
        <fullName evidence="2">Uncharacterized protein</fullName>
    </submittedName>
</protein>
<dbReference type="EMBL" id="RSCE01000007">
    <property type="protein sequence ID" value="RSH80884.1"/>
    <property type="molecule type" value="Genomic_DNA"/>
</dbReference>
<feature type="compositionally biased region" description="Polar residues" evidence="1">
    <location>
        <begin position="143"/>
        <end position="166"/>
    </location>
</feature>
<evidence type="ECO:0000256" key="1">
    <source>
        <dbReference type="SAM" id="MobiDB-lite"/>
    </source>
</evidence>
<sequence>MGGLRFPWIKLGDETVSKTYTNALLDTIASYCARTQQFETLSTLALSSKATHALVVPHLYSYFRLTAANAVPLLAGLRMPPFDRTGARYHDVRWANALAHWIVMERPKGIPLWVREVVMHGLSPIDHDVDDNDDDDEMEGYRSGSSSDQASGRPGTRNQRSYPSQRSHSLKMAYLKQIATLHVDTVPDESLCHHFNIMIGTILNKTMYDKIFPRVKEVSLSSGAVFQLSSWQGNDTAPMHPFLRTLGTAFRPDHLCVHPLPDDTVHESLFEFLTPFFHGPGPARPWQDVLDSQPFDLICHLVRSWFPMSITIHGAGRQLVPSPPRVTMRVFLADTSSRQGTVVDTMSGDMAFRRSAEDAPRWEWIYPTSPSFDERMRRNDSLIKLGDTAGLERVKWSVQSEASECRCCGGK</sequence>
<dbReference type="Proteomes" id="UP000279236">
    <property type="component" value="Unassembled WGS sequence"/>
</dbReference>
<name>A0A427XPW3_9TREE</name>
<dbReference type="RefSeq" id="XP_028475603.1">
    <property type="nucleotide sequence ID" value="XM_028623629.1"/>
</dbReference>
<dbReference type="AlphaFoldDB" id="A0A427XPW3"/>
<dbReference type="GeneID" id="39592854"/>
<gene>
    <name evidence="2" type="ORF">EHS24_008311</name>
</gene>
<evidence type="ECO:0000313" key="3">
    <source>
        <dbReference type="Proteomes" id="UP000279236"/>
    </source>
</evidence>
<comment type="caution">
    <text evidence="2">The sequence shown here is derived from an EMBL/GenBank/DDBJ whole genome shotgun (WGS) entry which is preliminary data.</text>
</comment>
<proteinExistence type="predicted"/>
<reference evidence="2 3" key="1">
    <citation type="submission" date="2018-11" db="EMBL/GenBank/DDBJ databases">
        <title>Genome sequence of Apiotrichum porosum DSM 27194.</title>
        <authorList>
            <person name="Aliyu H."/>
            <person name="Gorte O."/>
            <person name="Ochsenreither K."/>
        </authorList>
    </citation>
    <scope>NUCLEOTIDE SEQUENCE [LARGE SCALE GENOMIC DNA]</scope>
    <source>
        <strain evidence="2 3">DSM 27194</strain>
    </source>
</reference>